<dbReference type="GO" id="GO:0032259">
    <property type="term" value="P:methylation"/>
    <property type="evidence" value="ECO:0007669"/>
    <property type="project" value="UniProtKB-KW"/>
</dbReference>
<evidence type="ECO:0000256" key="9">
    <source>
        <dbReference type="ARBA" id="ARBA00030757"/>
    </source>
</evidence>
<dbReference type="RefSeq" id="WP_376800905.1">
    <property type="nucleotide sequence ID" value="NZ_DBNB01000038.1"/>
</dbReference>
<evidence type="ECO:0000256" key="8">
    <source>
        <dbReference type="ARBA" id="ARBA00022691"/>
    </source>
</evidence>
<evidence type="ECO:0000256" key="2">
    <source>
        <dbReference type="ARBA" id="ARBA00005369"/>
    </source>
</evidence>
<evidence type="ECO:0000256" key="10">
    <source>
        <dbReference type="ARBA" id="ARBA00031323"/>
    </source>
</evidence>
<evidence type="ECO:0000313" key="12">
    <source>
        <dbReference type="EMBL" id="OQW53252.1"/>
    </source>
</evidence>
<evidence type="ECO:0000256" key="5">
    <source>
        <dbReference type="ARBA" id="ARBA00022490"/>
    </source>
</evidence>
<dbReference type="Gene3D" id="3.40.50.150">
    <property type="entry name" value="Vaccinia Virus protein VP39"/>
    <property type="match status" value="1"/>
</dbReference>
<dbReference type="InterPro" id="IPR000682">
    <property type="entry name" value="PCMT"/>
</dbReference>
<reference evidence="12 13" key="1">
    <citation type="journal article" date="2017" name="Water Res.">
        <title>Comammox in drinking water systems.</title>
        <authorList>
            <person name="Wang Y."/>
            <person name="Ma L."/>
            <person name="Mao Y."/>
            <person name="Jiang X."/>
            <person name="Xia Y."/>
            <person name="Yu K."/>
            <person name="Li B."/>
            <person name="Zhang T."/>
        </authorList>
    </citation>
    <scope>NUCLEOTIDE SEQUENCE [LARGE SCALE GENOMIC DNA]</scope>
    <source>
        <strain evidence="12">SG_bin8</strain>
    </source>
</reference>
<name>A0A1W9I104_9HYPH</name>
<proteinExistence type="inferred from homology"/>
<accession>A0A1W9I104</accession>
<dbReference type="NCBIfam" id="NF001453">
    <property type="entry name" value="PRK00312.1"/>
    <property type="match status" value="1"/>
</dbReference>
<evidence type="ECO:0000313" key="13">
    <source>
        <dbReference type="Proteomes" id="UP000192872"/>
    </source>
</evidence>
<dbReference type="SUPFAM" id="SSF53335">
    <property type="entry name" value="S-adenosyl-L-methionine-dependent methyltransferases"/>
    <property type="match status" value="1"/>
</dbReference>
<evidence type="ECO:0000256" key="3">
    <source>
        <dbReference type="ARBA" id="ARBA00011890"/>
    </source>
</evidence>
<dbReference type="Pfam" id="PF01135">
    <property type="entry name" value="PCMT"/>
    <property type="match status" value="1"/>
</dbReference>
<dbReference type="Proteomes" id="UP000192872">
    <property type="component" value="Unassembled WGS sequence"/>
</dbReference>
<protein>
    <recommendedName>
        <fullName evidence="4">Protein-L-isoaspartate O-methyltransferase</fullName>
        <ecNumber evidence="3">2.1.1.77</ecNumber>
    </recommendedName>
    <alternativeName>
        <fullName evidence="11">L-isoaspartyl protein carboxyl methyltransferase</fullName>
    </alternativeName>
    <alternativeName>
        <fullName evidence="9">Protein L-isoaspartyl methyltransferase</fullName>
    </alternativeName>
    <alternativeName>
        <fullName evidence="10">Protein-beta-aspartate methyltransferase</fullName>
    </alternativeName>
</protein>
<gene>
    <name evidence="12" type="ORF">A4S15_05680</name>
</gene>
<comment type="similarity">
    <text evidence="2">Belongs to the methyltransferase superfamily. L-isoaspartyl/D-aspartyl protein methyltransferase family.</text>
</comment>
<dbReference type="GO" id="GO:0005737">
    <property type="term" value="C:cytoplasm"/>
    <property type="evidence" value="ECO:0007669"/>
    <property type="project" value="UniProtKB-SubCell"/>
</dbReference>
<evidence type="ECO:0000256" key="1">
    <source>
        <dbReference type="ARBA" id="ARBA00004496"/>
    </source>
</evidence>
<keyword evidence="5" id="KW-0963">Cytoplasm</keyword>
<dbReference type="InterPro" id="IPR029063">
    <property type="entry name" value="SAM-dependent_MTases_sf"/>
</dbReference>
<dbReference type="EMBL" id="LWDL01000010">
    <property type="protein sequence ID" value="OQW53252.1"/>
    <property type="molecule type" value="Genomic_DNA"/>
</dbReference>
<organism evidence="12 13">
    <name type="scientific">Candidatus Raskinella chloraquaticus</name>
    <dbReference type="NCBI Taxonomy" id="1951219"/>
    <lineage>
        <taxon>Bacteria</taxon>
        <taxon>Pseudomonadati</taxon>
        <taxon>Pseudomonadota</taxon>
        <taxon>Alphaproteobacteria</taxon>
        <taxon>Hyphomicrobiales</taxon>
        <taxon>Phreatobacteraceae</taxon>
        <taxon>Candidatus Raskinella</taxon>
    </lineage>
</organism>
<keyword evidence="6" id="KW-0489">Methyltransferase</keyword>
<evidence type="ECO:0000256" key="11">
    <source>
        <dbReference type="ARBA" id="ARBA00031350"/>
    </source>
</evidence>
<dbReference type="GO" id="GO:0004719">
    <property type="term" value="F:protein-L-isoaspartate (D-aspartate) O-methyltransferase activity"/>
    <property type="evidence" value="ECO:0007669"/>
    <property type="project" value="UniProtKB-EC"/>
</dbReference>
<dbReference type="EC" id="2.1.1.77" evidence="3"/>
<dbReference type="AlphaFoldDB" id="A0A1W9I104"/>
<dbReference type="PANTHER" id="PTHR11579">
    <property type="entry name" value="PROTEIN-L-ISOASPARTATE O-METHYLTRANSFERASE"/>
    <property type="match status" value="1"/>
</dbReference>
<evidence type="ECO:0000256" key="7">
    <source>
        <dbReference type="ARBA" id="ARBA00022679"/>
    </source>
</evidence>
<dbReference type="PANTHER" id="PTHR11579:SF0">
    <property type="entry name" value="PROTEIN-L-ISOASPARTATE(D-ASPARTATE) O-METHYLTRANSFERASE"/>
    <property type="match status" value="1"/>
</dbReference>
<comment type="caution">
    <text evidence="12">The sequence shown here is derived from an EMBL/GenBank/DDBJ whole genome shotgun (WGS) entry which is preliminary data.</text>
</comment>
<evidence type="ECO:0000256" key="6">
    <source>
        <dbReference type="ARBA" id="ARBA00022603"/>
    </source>
</evidence>
<evidence type="ECO:0000256" key="4">
    <source>
        <dbReference type="ARBA" id="ARBA00013346"/>
    </source>
</evidence>
<comment type="subcellular location">
    <subcellularLocation>
        <location evidence="1">Cytoplasm</location>
    </subcellularLocation>
</comment>
<sequence>MGADDDTPATDQATHALNTRDTERRAGFIMEMRARGVRSRDVLSALERVPRHLFVAREFAEFALADRSLPIACGQMIERPSIAARMVEALDISKAHKILEIGTGSGWLTAVLAALAAQVISLERYRTLAKIARGHLGAHGVGNATVLVRDGLAGDKDHAPFDRILVGGSLDEIPRPLFDQLRPDGAIIAAVGPPHTAQRLLVFRQGRGHPATIDLGEVRFVPLTPGLAAAI</sequence>
<dbReference type="STRING" id="1827387.A4S15_05680"/>
<dbReference type="CDD" id="cd02440">
    <property type="entry name" value="AdoMet_MTases"/>
    <property type="match status" value="1"/>
</dbReference>
<keyword evidence="7" id="KW-0808">Transferase</keyword>
<keyword evidence="8" id="KW-0949">S-adenosyl-L-methionine</keyword>